<keyword evidence="3" id="KW-1185">Reference proteome</keyword>
<sequence>MDAIADPVDPKPFAHLHQQNAAVYRQIMGAFVQAKRRFIVHLRPEDVRDALTAATGGAPELPAISDALSSLEHWGNLHSDPDTSRVTTVEEFHRARYLYQMTIHGDAAEEALDTYDQALGRRGALQSVALVDIAAQLRILLELARVAGPDPAKAHLSLLALVDRFKDLAANAQAFMGSLARTIDLQDAEAEAFLAYKDQLIGYLERFIKDLVGTGAEIAGLVEQLEQAGVGRLLDIAAERAAQDAAPGGPPDSASTDAEKTGEDPRQVERTNSRLLWQDRWQGFRVWFVSTPHHPSQAMQLRTQARASIPRLLQVVSALNERRSGRSDRAADFRTLALWFAEAPDEASMHRLWRSAFGLSPSRHLTVDADTLEARQEDPVSPGTAWNQAPALLISPRLRKTGSYERRGKPNKVIDRSEQRRYLADLAAREAQETAEARARLATPGPIRLSDLGALNPPEFRLFLGLLGDALATKVPGARRVETTTSDGTMAIQLVELDRPGTAEVRTPHGIFRGPDHLVEITDLTDLSRTEERSA</sequence>
<evidence type="ECO:0008006" key="4">
    <source>
        <dbReference type="Google" id="ProtNLM"/>
    </source>
</evidence>
<dbReference type="InterPro" id="IPR013493">
    <property type="entry name" value="CHP02677"/>
</dbReference>
<dbReference type="EMBL" id="BAWF01000025">
    <property type="protein sequence ID" value="GAF45698.1"/>
    <property type="molecule type" value="Genomic_DNA"/>
</dbReference>
<accession>X0PRZ6</accession>
<name>X0PRZ6_RHOWR</name>
<evidence type="ECO:0000313" key="3">
    <source>
        <dbReference type="Proteomes" id="UP000019491"/>
    </source>
</evidence>
<dbReference type="Proteomes" id="UP000019491">
    <property type="component" value="Unassembled WGS sequence"/>
</dbReference>
<dbReference type="AlphaFoldDB" id="X0PRZ6"/>
<organism evidence="2 3">
    <name type="scientific">Rhodococcus wratislaviensis NBRC 100605</name>
    <dbReference type="NCBI Taxonomy" id="1219028"/>
    <lineage>
        <taxon>Bacteria</taxon>
        <taxon>Bacillati</taxon>
        <taxon>Actinomycetota</taxon>
        <taxon>Actinomycetes</taxon>
        <taxon>Mycobacteriales</taxon>
        <taxon>Nocardiaceae</taxon>
        <taxon>Rhodococcus</taxon>
    </lineage>
</organism>
<comment type="caution">
    <text evidence="2">The sequence shown here is derived from an EMBL/GenBank/DDBJ whole genome shotgun (WGS) entry which is preliminary data.</text>
</comment>
<reference evidence="2 3" key="1">
    <citation type="submission" date="2014-02" db="EMBL/GenBank/DDBJ databases">
        <title>Whole genome shotgun sequence of Rhodococcus wratislaviensis NBRC 100605.</title>
        <authorList>
            <person name="Hosoyama A."/>
            <person name="Tsuchikane K."/>
            <person name="Yoshida I."/>
            <person name="Ohji S."/>
            <person name="Ichikawa N."/>
            <person name="Yamazoe A."/>
            <person name="Fujita N."/>
        </authorList>
    </citation>
    <scope>NUCLEOTIDE SEQUENCE [LARGE SCALE GENOMIC DNA]</scope>
    <source>
        <strain evidence="2 3">NBRC 100605</strain>
    </source>
</reference>
<gene>
    <name evidence="2" type="ORF">RW1_025_00270</name>
</gene>
<evidence type="ECO:0000313" key="2">
    <source>
        <dbReference type="EMBL" id="GAF45698.1"/>
    </source>
</evidence>
<protein>
    <recommendedName>
        <fullName evidence="4">TIGR02677 family protein</fullName>
    </recommendedName>
</protein>
<dbReference type="NCBIfam" id="TIGR02677">
    <property type="entry name" value="TIGR02677 family protein"/>
    <property type="match status" value="1"/>
</dbReference>
<feature type="compositionally biased region" description="Basic and acidic residues" evidence="1">
    <location>
        <begin position="257"/>
        <end position="271"/>
    </location>
</feature>
<dbReference type="RefSeq" id="WP_174484678.1">
    <property type="nucleotide sequence ID" value="NZ_BAWF01000025.1"/>
</dbReference>
<evidence type="ECO:0000256" key="1">
    <source>
        <dbReference type="SAM" id="MobiDB-lite"/>
    </source>
</evidence>
<feature type="compositionally biased region" description="Low complexity" evidence="1">
    <location>
        <begin position="243"/>
        <end position="255"/>
    </location>
</feature>
<feature type="region of interest" description="Disordered" evidence="1">
    <location>
        <begin position="241"/>
        <end position="271"/>
    </location>
</feature>
<dbReference type="Pfam" id="PF09660">
    <property type="entry name" value="DUF2397"/>
    <property type="match status" value="1"/>
</dbReference>
<proteinExistence type="predicted"/>